<evidence type="ECO:0000313" key="3">
    <source>
        <dbReference type="Proteomes" id="UP001371456"/>
    </source>
</evidence>
<protein>
    <submittedName>
        <fullName evidence="2">Uncharacterized protein</fullName>
    </submittedName>
</protein>
<comment type="caution">
    <text evidence="2">The sequence shown here is derived from an EMBL/GenBank/DDBJ whole genome shotgun (WGS) entry which is preliminary data.</text>
</comment>
<proteinExistence type="predicted"/>
<dbReference type="AlphaFoldDB" id="A0AAN8U646"/>
<organism evidence="2 3">
    <name type="scientific">Solanum bulbocastanum</name>
    <name type="common">Wild potato</name>
    <dbReference type="NCBI Taxonomy" id="147425"/>
    <lineage>
        <taxon>Eukaryota</taxon>
        <taxon>Viridiplantae</taxon>
        <taxon>Streptophyta</taxon>
        <taxon>Embryophyta</taxon>
        <taxon>Tracheophyta</taxon>
        <taxon>Spermatophyta</taxon>
        <taxon>Magnoliopsida</taxon>
        <taxon>eudicotyledons</taxon>
        <taxon>Gunneridae</taxon>
        <taxon>Pentapetalae</taxon>
        <taxon>asterids</taxon>
        <taxon>lamiids</taxon>
        <taxon>Solanales</taxon>
        <taxon>Solanaceae</taxon>
        <taxon>Solanoideae</taxon>
        <taxon>Solaneae</taxon>
        <taxon>Solanum</taxon>
    </lineage>
</organism>
<sequence length="63" mass="7575">MDETEHSKNQSGRQKMEHCGNKAVVRPTEIMKKTREESKGRFMRRIHKGIKCKDRKWIDNLYV</sequence>
<gene>
    <name evidence="2" type="ORF">RDI58_004567</name>
</gene>
<keyword evidence="3" id="KW-1185">Reference proteome</keyword>
<feature type="compositionally biased region" description="Basic and acidic residues" evidence="1">
    <location>
        <begin position="1"/>
        <end position="20"/>
    </location>
</feature>
<evidence type="ECO:0000256" key="1">
    <source>
        <dbReference type="SAM" id="MobiDB-lite"/>
    </source>
</evidence>
<dbReference type="Proteomes" id="UP001371456">
    <property type="component" value="Unassembled WGS sequence"/>
</dbReference>
<dbReference type="EMBL" id="JBANQN010000002">
    <property type="protein sequence ID" value="KAK6796866.1"/>
    <property type="molecule type" value="Genomic_DNA"/>
</dbReference>
<evidence type="ECO:0000313" key="2">
    <source>
        <dbReference type="EMBL" id="KAK6796866.1"/>
    </source>
</evidence>
<name>A0AAN8U646_SOLBU</name>
<reference evidence="2 3" key="1">
    <citation type="submission" date="2024-02" db="EMBL/GenBank/DDBJ databases">
        <title>de novo genome assembly of Solanum bulbocastanum strain 11H21.</title>
        <authorList>
            <person name="Hosaka A.J."/>
        </authorList>
    </citation>
    <scope>NUCLEOTIDE SEQUENCE [LARGE SCALE GENOMIC DNA]</scope>
    <source>
        <tissue evidence="2">Young leaves</tissue>
    </source>
</reference>
<accession>A0AAN8U646</accession>
<feature type="region of interest" description="Disordered" evidence="1">
    <location>
        <begin position="1"/>
        <end position="27"/>
    </location>
</feature>